<gene>
    <name evidence="2" type="ordered locus">BAnh1_07950</name>
</gene>
<feature type="region of interest" description="Disordered" evidence="1">
    <location>
        <begin position="34"/>
        <end position="56"/>
    </location>
</feature>
<dbReference type="RefSeq" id="WP_015398181.1">
    <property type="nucleotide sequence ID" value="NC_020300.1"/>
</dbReference>
<feature type="region of interest" description="Disordered" evidence="1">
    <location>
        <begin position="79"/>
        <end position="98"/>
    </location>
</feature>
<dbReference type="InterPro" id="IPR019632">
    <property type="entry name" value="DUF2497"/>
</dbReference>
<evidence type="ECO:0000313" key="2">
    <source>
        <dbReference type="EMBL" id="AGF74674.1"/>
    </source>
</evidence>
<feature type="compositionally biased region" description="Basic and acidic residues" evidence="1">
    <location>
        <begin position="79"/>
        <end position="91"/>
    </location>
</feature>
<keyword evidence="3" id="KW-1185">Reference proteome</keyword>
<organism evidence="2 3">
    <name type="scientific">Bartonella australis (strain Aust/NH1)</name>
    <dbReference type="NCBI Taxonomy" id="1094489"/>
    <lineage>
        <taxon>Bacteria</taxon>
        <taxon>Pseudomonadati</taxon>
        <taxon>Pseudomonadota</taxon>
        <taxon>Alphaproteobacteria</taxon>
        <taxon>Hyphomicrobiales</taxon>
        <taxon>Bartonellaceae</taxon>
        <taxon>Bartonella</taxon>
    </lineage>
</organism>
<dbReference type="eggNOG" id="COG3827">
    <property type="taxonomic scope" value="Bacteria"/>
</dbReference>
<sequence length="188" mass="20396">MVQNSGALCEPSMDEILTSIREIIEENAIQVDHFSNESATAGGPTDYSKAPPESIYEGASSVDDAMKALADRIGISSEDRDSSLMQVKDDANGGDGTVRANMQEVNFFSGERPSAHKEEKYDCEESAPRQENSAPDRVELSADCASAVEKIAKDILRPAIAKWLKGQLPVLIDEILREEVAKAVKNLP</sequence>
<dbReference type="Pfam" id="PF10691">
    <property type="entry name" value="DUF2497"/>
    <property type="match status" value="1"/>
</dbReference>
<reference evidence="2 3" key="1">
    <citation type="journal article" date="2013" name="PLoS Genet.">
        <title>A gene transfer agent and a dynamic repertoire of secretion systems hold the keys to the explosive radiation of the emerging pathogen Bartonella.</title>
        <authorList>
            <person name="Guy L."/>
            <person name="Nystedt B."/>
            <person name="Toft C."/>
            <person name="Zaremba-Niedzwiedzka K."/>
            <person name="Berglund E.C."/>
            <person name="Granberg F."/>
            <person name="Naslund K."/>
            <person name="Eriksson A.S."/>
            <person name="Andersson S.G."/>
        </authorList>
    </citation>
    <scope>NUCLEOTIDE SEQUENCE [LARGE SCALE GENOMIC DNA]</scope>
    <source>
        <strain evidence="2 3">Aust/NH1</strain>
    </source>
</reference>
<accession>M1N446</accession>
<dbReference type="EMBL" id="CP003123">
    <property type="protein sequence ID" value="AGF74674.1"/>
    <property type="molecule type" value="Genomic_DNA"/>
</dbReference>
<dbReference type="OrthoDB" id="7189469at2"/>
<evidence type="ECO:0008006" key="4">
    <source>
        <dbReference type="Google" id="ProtNLM"/>
    </source>
</evidence>
<protein>
    <recommendedName>
        <fullName evidence="4">DUF2497 domain-containing protein</fullName>
    </recommendedName>
</protein>
<dbReference type="AlphaFoldDB" id="M1N446"/>
<feature type="region of interest" description="Disordered" evidence="1">
    <location>
        <begin position="111"/>
        <end position="138"/>
    </location>
</feature>
<name>M1N446_BARAA</name>
<dbReference type="KEGG" id="baus:BAnh1_07950"/>
<evidence type="ECO:0000313" key="3">
    <source>
        <dbReference type="Proteomes" id="UP000011729"/>
    </source>
</evidence>
<dbReference type="PATRIC" id="fig|1094489.3.peg.964"/>
<proteinExistence type="predicted"/>
<evidence type="ECO:0000256" key="1">
    <source>
        <dbReference type="SAM" id="MobiDB-lite"/>
    </source>
</evidence>
<dbReference type="Proteomes" id="UP000011729">
    <property type="component" value="Chromosome"/>
</dbReference>
<dbReference type="STRING" id="1094489.BAnh1_07950"/>
<dbReference type="HOGENOM" id="CLU_1438478_0_0_5"/>